<proteinExistence type="predicted"/>
<dbReference type="OrthoDB" id="1488276at2"/>
<evidence type="ECO:0000256" key="1">
    <source>
        <dbReference type="SAM" id="MobiDB-lite"/>
    </source>
</evidence>
<sequence>MRTALPFVVGLAALCYSPSAFATTVTVSTTSVKCNGGSDGTATASATNGPTPYTYRWSNGQTTAKADGLVAGVYSVEVTDADGVKTTQSGTVTEPTALSSSWGIANVTCNGYSNGVVGVSMKGGVAPYTYVWSPRGGNSPVAVGMPVGSYTVTVKDANLCQHERTLVVKEPLPIVLTSTTTSDASCSDRNDGKASVTASGGTPGFLYSWDGGGWQGGDATNLTAGEHTVSVEDAFGCPASLKVTIGAPPPLTYTVSQTEIACAGGKASATMTASGGTAPYSYGWSTGETSATATELTAAGNYSGTVTDARGCQTSRTVAIAEPPALVATPSSTSVLCHGGSSGTARVDASGGTAPYTYAWSTGETTASLNGLAIGGYSATVKDAKGCTSSANVTVAEPPVLVVSAGTQKDVTCHGDDNGALSVTASGGTGTLKYDWTGNPTGDGTNAVSGLAPGAHSVVVTDGNLCTATKSFTVTEPAVLLANGSSMPLEAVGTCTGSATVAPTGGTLPYSVAWTPGGATTNTADALCGPSAQATITDANQCKVTYDAIVEGPKADVSIELTGPAKVDAGGALSWSFAASTTADAPNVTVNGSVPSRTKFVQLSAPAGWTCTTPAVGAPGTFQCKASSLAASAAAKFTLDVTVDELFGVGKLDATVTVSAAVIDGTAGNNSSTSTVDVRSPAKLVATKSVVYAPPRAVTYTIDVRNDGTSAQVDDPALDELEDVLPAQLTLKTATATTGAATTSGNTVHWNGALKTGETASITIQAEVLTSVAPETTIANLATIHYDQDGNGVNEATIGSVPPGATAPGPTTFVTDKPALPDGGVDGGERDGGEGDGGANTTDGGSNASDGGTNGGPVGDDETTPTGAKGANGGDGASGCSVGLTPSSPRSLSGIGGLVLGVGLAWRRRRSRDARR</sequence>
<dbReference type="Pfam" id="PF13573">
    <property type="entry name" value="SprB"/>
    <property type="match status" value="6"/>
</dbReference>
<feature type="compositionally biased region" description="Basic residues" evidence="1">
    <location>
        <begin position="906"/>
        <end position="916"/>
    </location>
</feature>
<dbReference type="Proteomes" id="UP000064967">
    <property type="component" value="Chromosome"/>
</dbReference>
<dbReference type="InterPro" id="IPR025667">
    <property type="entry name" value="SprB_repeat"/>
</dbReference>
<dbReference type="Pfam" id="PF01345">
    <property type="entry name" value="DUF11"/>
    <property type="match status" value="2"/>
</dbReference>
<dbReference type="AlphaFoldDB" id="A0A0K1PL42"/>
<feature type="compositionally biased region" description="Low complexity" evidence="1">
    <location>
        <begin position="802"/>
        <end position="812"/>
    </location>
</feature>
<evidence type="ECO:0000313" key="5">
    <source>
        <dbReference type="Proteomes" id="UP000064967"/>
    </source>
</evidence>
<keyword evidence="2" id="KW-0732">Signal</keyword>
<accession>A0A0K1PL42</accession>
<dbReference type="PATRIC" id="fig|1391654.3.peg.804"/>
<feature type="region of interest" description="Disordered" evidence="1">
    <location>
        <begin position="794"/>
        <end position="916"/>
    </location>
</feature>
<keyword evidence="5" id="KW-1185">Reference proteome</keyword>
<dbReference type="Gene3D" id="2.60.40.740">
    <property type="match status" value="4"/>
</dbReference>
<feature type="signal peptide" evidence="2">
    <location>
        <begin position="1"/>
        <end position="22"/>
    </location>
</feature>
<dbReference type="EMBL" id="CP012333">
    <property type="protein sequence ID" value="AKU94131.1"/>
    <property type="molecule type" value="Genomic_DNA"/>
</dbReference>
<evidence type="ECO:0000313" key="4">
    <source>
        <dbReference type="EMBL" id="AKU94131.1"/>
    </source>
</evidence>
<feature type="chain" id="PRO_5005465654" evidence="2">
    <location>
        <begin position="23"/>
        <end position="916"/>
    </location>
</feature>
<dbReference type="KEGG" id="llu:AKJ09_00795"/>
<feature type="domain" description="DUF11" evidence="3">
    <location>
        <begin position="565"/>
        <end position="676"/>
    </location>
</feature>
<dbReference type="InterPro" id="IPR001434">
    <property type="entry name" value="OmcB-like_DUF11"/>
</dbReference>
<evidence type="ECO:0000256" key="2">
    <source>
        <dbReference type="SAM" id="SignalP"/>
    </source>
</evidence>
<evidence type="ECO:0000259" key="3">
    <source>
        <dbReference type="Pfam" id="PF01345"/>
    </source>
</evidence>
<gene>
    <name evidence="4" type="ORF">AKJ09_00795</name>
</gene>
<dbReference type="RefSeq" id="WP_146645778.1">
    <property type="nucleotide sequence ID" value="NZ_CP012333.1"/>
</dbReference>
<reference evidence="4 5" key="1">
    <citation type="submission" date="2015-08" db="EMBL/GenBank/DDBJ databases">
        <authorList>
            <person name="Babu N.S."/>
            <person name="Beckwith C.J."/>
            <person name="Beseler K.G."/>
            <person name="Brison A."/>
            <person name="Carone J.V."/>
            <person name="Caskin T.P."/>
            <person name="Diamond M."/>
            <person name="Durham M.E."/>
            <person name="Foxe J.M."/>
            <person name="Go M."/>
            <person name="Henderson B.A."/>
            <person name="Jones I.B."/>
            <person name="McGettigan J.A."/>
            <person name="Micheletti S.J."/>
            <person name="Nasrallah M.E."/>
            <person name="Ortiz D."/>
            <person name="Piller C.R."/>
            <person name="Privatt S.R."/>
            <person name="Schneider S.L."/>
            <person name="Sharp S."/>
            <person name="Smith T.C."/>
            <person name="Stanton J.D."/>
            <person name="Ullery H.E."/>
            <person name="Wilson R.J."/>
            <person name="Serrano M.G."/>
            <person name="Buck G."/>
            <person name="Lee V."/>
            <person name="Wang Y."/>
            <person name="Carvalho R."/>
            <person name="Voegtly L."/>
            <person name="Shi R."/>
            <person name="Duckworth R."/>
            <person name="Johnson A."/>
            <person name="Loviza R."/>
            <person name="Walstead R."/>
            <person name="Shah Z."/>
            <person name="Kiflezghi M."/>
            <person name="Wade K."/>
            <person name="Ball S.L."/>
            <person name="Bradley K.W."/>
            <person name="Asai D.J."/>
            <person name="Bowman C.A."/>
            <person name="Russell D.A."/>
            <person name="Pope W.H."/>
            <person name="Jacobs-Sera D."/>
            <person name="Hendrix R.W."/>
            <person name="Hatfull G.F."/>
        </authorList>
    </citation>
    <scope>NUCLEOTIDE SEQUENCE [LARGE SCALE GENOMIC DNA]</scope>
    <source>
        <strain evidence="4 5">DSM 27648</strain>
    </source>
</reference>
<protein>
    <submittedName>
        <fullName evidence="4">Internalin, putative</fullName>
    </submittedName>
</protein>
<dbReference type="STRING" id="1391654.AKJ09_00795"/>
<feature type="domain" description="DUF11" evidence="3">
    <location>
        <begin position="694"/>
        <end position="793"/>
    </location>
</feature>
<organism evidence="4 5">
    <name type="scientific">Labilithrix luteola</name>
    <dbReference type="NCBI Taxonomy" id="1391654"/>
    <lineage>
        <taxon>Bacteria</taxon>
        <taxon>Pseudomonadati</taxon>
        <taxon>Myxococcota</taxon>
        <taxon>Polyangia</taxon>
        <taxon>Polyangiales</taxon>
        <taxon>Labilitrichaceae</taxon>
        <taxon>Labilithrix</taxon>
    </lineage>
</organism>
<name>A0A0K1PL42_9BACT</name>